<accession>B0X9T7</accession>
<evidence type="ECO:0000256" key="5">
    <source>
        <dbReference type="SAM" id="Phobius"/>
    </source>
</evidence>
<reference evidence="7" key="1">
    <citation type="submission" date="2007-03" db="EMBL/GenBank/DDBJ databases">
        <title>Annotation of Culex pipiens quinquefasciatus.</title>
        <authorList>
            <consortium name="The Broad Institute Genome Sequencing Platform"/>
            <person name="Atkinson P.W."/>
            <person name="Hemingway J."/>
            <person name="Christensen B.M."/>
            <person name="Higgs S."/>
            <person name="Kodira C."/>
            <person name="Hannick L."/>
            <person name="Megy K."/>
            <person name="O'Leary S."/>
            <person name="Pearson M."/>
            <person name="Haas B.J."/>
            <person name="Mauceli E."/>
            <person name="Wortman J.R."/>
            <person name="Lee N.H."/>
            <person name="Guigo R."/>
            <person name="Stanke M."/>
            <person name="Alvarado L."/>
            <person name="Amedeo P."/>
            <person name="Antoine C.H."/>
            <person name="Arensburger P."/>
            <person name="Bidwell S.L."/>
            <person name="Crawford M."/>
            <person name="Camaro F."/>
            <person name="Devon K."/>
            <person name="Engels R."/>
            <person name="Hammond M."/>
            <person name="Howarth C."/>
            <person name="Koehrsen M."/>
            <person name="Lawson D."/>
            <person name="Montgomery P."/>
            <person name="Nene V."/>
            <person name="Nusbaum C."/>
            <person name="Puiu D."/>
            <person name="Romero-Severson J."/>
            <person name="Severson D.W."/>
            <person name="Shumway M."/>
            <person name="Sisk P."/>
            <person name="Stolte C."/>
            <person name="Zeng Q."/>
            <person name="Eisenstadt E."/>
            <person name="Fraser-Liggett C."/>
            <person name="Strausberg R."/>
            <person name="Galagan J."/>
            <person name="Birren B."/>
            <person name="Collins F.H."/>
        </authorList>
    </citation>
    <scope>NUCLEOTIDE SEQUENCE [LARGE SCALE GENOMIC DNA]</scope>
    <source>
        <strain evidence="7">JHB</strain>
    </source>
</reference>
<dbReference type="EnsemblMetazoa" id="CPIJ016366-RA">
    <property type="protein sequence ID" value="CPIJ016366-PA"/>
    <property type="gene ID" value="CPIJ016366"/>
</dbReference>
<proteinExistence type="predicted"/>
<dbReference type="KEGG" id="cqu:CpipJ_CPIJ016366"/>
<dbReference type="AlphaFoldDB" id="B0X9T7"/>
<dbReference type="InterPro" id="IPR012919">
    <property type="entry name" value="SUN_dom"/>
</dbReference>
<keyword evidence="3 5" id="KW-1133">Transmembrane helix</keyword>
<dbReference type="HOGENOM" id="CLU_1195883_0_0_1"/>
<dbReference type="Gene3D" id="2.60.120.260">
    <property type="entry name" value="Galactose-binding domain-like"/>
    <property type="match status" value="1"/>
</dbReference>
<keyword evidence="2 5" id="KW-0812">Transmembrane</keyword>
<dbReference type="PANTHER" id="PTHR12911:SF8">
    <property type="entry name" value="KLAROID PROTEIN-RELATED"/>
    <property type="match status" value="1"/>
</dbReference>
<feature type="transmembrane region" description="Helical" evidence="5">
    <location>
        <begin position="104"/>
        <end position="126"/>
    </location>
</feature>
<comment type="subcellular location">
    <subcellularLocation>
        <location evidence="1">Membrane</location>
    </subcellularLocation>
</comment>
<name>B0X9T7_CULQU</name>
<reference evidence="8" key="2">
    <citation type="submission" date="2020-05" db="UniProtKB">
        <authorList>
            <consortium name="EnsemblMetazoa"/>
        </authorList>
    </citation>
    <scope>IDENTIFICATION</scope>
    <source>
        <strain evidence="8">JHB</strain>
    </source>
</reference>
<dbReference type="VEuPathDB" id="VectorBase:CQUJHB017975"/>
<keyword evidence="4 5" id="KW-0472">Membrane</keyword>
<dbReference type="STRING" id="7176.B0X9T7"/>
<dbReference type="Pfam" id="PF07738">
    <property type="entry name" value="Sad1_UNC"/>
    <property type="match status" value="1"/>
</dbReference>
<evidence type="ECO:0000313" key="8">
    <source>
        <dbReference type="EnsemblMetazoa" id="CPIJ016366-PA"/>
    </source>
</evidence>
<dbReference type="InterPro" id="IPR045119">
    <property type="entry name" value="SUN1-5"/>
</dbReference>
<dbReference type="VEuPathDB" id="VectorBase:CPIJ016366"/>
<dbReference type="PANTHER" id="PTHR12911">
    <property type="entry name" value="SAD1/UNC-84-LIKE PROTEIN-RELATED"/>
    <property type="match status" value="1"/>
</dbReference>
<evidence type="ECO:0000259" key="6">
    <source>
        <dbReference type="PROSITE" id="PS51469"/>
    </source>
</evidence>
<protein>
    <submittedName>
        <fullName evidence="7">Predicted protein</fullName>
    </submittedName>
</protein>
<dbReference type="InParanoid" id="B0X9T7"/>
<dbReference type="Proteomes" id="UP000002320">
    <property type="component" value="Unassembled WGS sequence"/>
</dbReference>
<evidence type="ECO:0000313" key="7">
    <source>
        <dbReference type="EMBL" id="EDS43289.1"/>
    </source>
</evidence>
<sequence length="232" mass="26427">MSQDGARTMRYKCRNGTLQLAHHFSDFILVQLRVSFLFAEELLLMEDLSARAPPGSWMMLRRDTGNGTKKCACKKLEKFTRKYQIVYEQIYHDVKPKKRNEISIVWIGGSIGVPIFVVIVCIVIQLNSAVVVTGFSLEHISKLLAPNNQIDSAPKNFSVWGLATEHDPDPVQLGSYVYQDNSAALQYFPVDEPTRPELAGRAFRIVELRIESNHGNAHYTCLYRFRVHGERV</sequence>
<dbReference type="eggNOG" id="KOG2687">
    <property type="taxonomic scope" value="Eukaryota"/>
</dbReference>
<dbReference type="GO" id="GO:0043495">
    <property type="term" value="F:protein-membrane adaptor activity"/>
    <property type="evidence" value="ECO:0007669"/>
    <property type="project" value="TreeGrafter"/>
</dbReference>
<organism>
    <name type="scientific">Culex quinquefasciatus</name>
    <name type="common">Southern house mosquito</name>
    <name type="synonym">Culex pungens</name>
    <dbReference type="NCBI Taxonomy" id="7176"/>
    <lineage>
        <taxon>Eukaryota</taxon>
        <taxon>Metazoa</taxon>
        <taxon>Ecdysozoa</taxon>
        <taxon>Arthropoda</taxon>
        <taxon>Hexapoda</taxon>
        <taxon>Insecta</taxon>
        <taxon>Pterygota</taxon>
        <taxon>Neoptera</taxon>
        <taxon>Endopterygota</taxon>
        <taxon>Diptera</taxon>
        <taxon>Nematocera</taxon>
        <taxon>Culicoidea</taxon>
        <taxon>Culicidae</taxon>
        <taxon>Culicinae</taxon>
        <taxon>Culicini</taxon>
        <taxon>Culex</taxon>
        <taxon>Culex</taxon>
    </lineage>
</organism>
<gene>
    <name evidence="8" type="primary">6049694</name>
    <name evidence="7" type="ORF">CpipJ_CPIJ016366</name>
</gene>
<dbReference type="GO" id="GO:0034993">
    <property type="term" value="C:meiotic nuclear membrane microtubule tethering complex"/>
    <property type="evidence" value="ECO:0007669"/>
    <property type="project" value="TreeGrafter"/>
</dbReference>
<feature type="domain" description="SUN" evidence="6">
    <location>
        <begin position="55"/>
        <end position="232"/>
    </location>
</feature>
<evidence type="ECO:0000256" key="2">
    <source>
        <dbReference type="ARBA" id="ARBA00022692"/>
    </source>
</evidence>
<evidence type="ECO:0000256" key="4">
    <source>
        <dbReference type="ARBA" id="ARBA00023136"/>
    </source>
</evidence>
<dbReference type="EMBL" id="DS232550">
    <property type="protein sequence ID" value="EDS43289.1"/>
    <property type="molecule type" value="Genomic_DNA"/>
</dbReference>
<evidence type="ECO:0000256" key="1">
    <source>
        <dbReference type="ARBA" id="ARBA00004370"/>
    </source>
</evidence>
<evidence type="ECO:0000313" key="9">
    <source>
        <dbReference type="Proteomes" id="UP000002320"/>
    </source>
</evidence>
<dbReference type="OrthoDB" id="342281at2759"/>
<keyword evidence="9" id="KW-1185">Reference proteome</keyword>
<dbReference type="PROSITE" id="PS51469">
    <property type="entry name" value="SUN"/>
    <property type="match status" value="1"/>
</dbReference>
<evidence type="ECO:0000256" key="3">
    <source>
        <dbReference type="ARBA" id="ARBA00022989"/>
    </source>
</evidence>